<evidence type="ECO:0000313" key="10">
    <source>
        <dbReference type="EMBL" id="QEX25231.1"/>
    </source>
</evidence>
<feature type="transmembrane region" description="Helical" evidence="9">
    <location>
        <begin position="215"/>
        <end position="233"/>
    </location>
</feature>
<organism evidence="10 11">
    <name type="scientific">Hypericibacter adhaerens</name>
    <dbReference type="NCBI Taxonomy" id="2602016"/>
    <lineage>
        <taxon>Bacteria</taxon>
        <taxon>Pseudomonadati</taxon>
        <taxon>Pseudomonadota</taxon>
        <taxon>Alphaproteobacteria</taxon>
        <taxon>Rhodospirillales</taxon>
        <taxon>Dongiaceae</taxon>
        <taxon>Hypericibacter</taxon>
    </lineage>
</organism>
<evidence type="ECO:0000256" key="1">
    <source>
        <dbReference type="ARBA" id="ARBA00004651"/>
    </source>
</evidence>
<comment type="similarity">
    <text evidence="8">Belongs to the binding-protein-dependent transport system permease family. LivHM subfamily.</text>
</comment>
<comment type="subcellular location">
    <subcellularLocation>
        <location evidence="1">Cell membrane</location>
        <topology evidence="1">Multi-pass membrane protein</topology>
    </subcellularLocation>
</comment>
<evidence type="ECO:0000313" key="11">
    <source>
        <dbReference type="Proteomes" id="UP000325797"/>
    </source>
</evidence>
<evidence type="ECO:0000256" key="4">
    <source>
        <dbReference type="ARBA" id="ARBA00022692"/>
    </source>
</evidence>
<dbReference type="InterPro" id="IPR052157">
    <property type="entry name" value="BCAA_transport_permease"/>
</dbReference>
<dbReference type="PANTHER" id="PTHR11795">
    <property type="entry name" value="BRANCHED-CHAIN AMINO ACID TRANSPORT SYSTEM PERMEASE PROTEIN LIVH"/>
    <property type="match status" value="1"/>
</dbReference>
<dbReference type="Pfam" id="PF02653">
    <property type="entry name" value="BPD_transp_2"/>
    <property type="match status" value="1"/>
</dbReference>
<sequence length="288" mass="30212">MQFLVDTLLNAAMASAATALVSIGLALIFGVMRIENFAHGELYMVGAYVTWYVTAGLGLNYFAGLAGAVAVTALIGAFMEVALFRRLRSNPVGCLIVTVGVLLVLQTAMVWLFGINSTLLVDTPFPGVLKLGAVNLPWHRLFVIFAAIAVMGALSWLLRGTRFGWAIRAAAQDREAASLQGISIGRIAVYAIMLSAGLAGAAGSLMAPLVRISPFMGQPIIITAFIVVIMGGIGSIEGAIIASVVYSTFYTFVSAYIDSTIAIIAGLCIMLGVLIFMPSGLLGKAEKV</sequence>
<evidence type="ECO:0000256" key="2">
    <source>
        <dbReference type="ARBA" id="ARBA00022448"/>
    </source>
</evidence>
<dbReference type="KEGG" id="hadh:FRZ61_51780"/>
<dbReference type="AlphaFoldDB" id="A0A5J6N5U3"/>
<evidence type="ECO:0000256" key="6">
    <source>
        <dbReference type="ARBA" id="ARBA00022989"/>
    </source>
</evidence>
<dbReference type="CDD" id="cd06582">
    <property type="entry name" value="TM_PBP1_LivH_like"/>
    <property type="match status" value="1"/>
</dbReference>
<feature type="transmembrane region" description="Helical" evidence="9">
    <location>
        <begin position="187"/>
        <end position="209"/>
    </location>
</feature>
<feature type="transmembrane region" description="Helical" evidence="9">
    <location>
        <begin position="263"/>
        <end position="283"/>
    </location>
</feature>
<dbReference type="OrthoDB" id="9778908at2"/>
<keyword evidence="7 9" id="KW-0472">Membrane</keyword>
<protein>
    <submittedName>
        <fullName evidence="10">Branched-chain amino acid ABC transporter permease</fullName>
    </submittedName>
</protein>
<keyword evidence="2" id="KW-0813">Transport</keyword>
<gene>
    <name evidence="10" type="ORF">FRZ61_51780</name>
</gene>
<accession>A0A5J6N5U3</accession>
<dbReference type="InterPro" id="IPR001851">
    <property type="entry name" value="ABC_transp_permease"/>
</dbReference>
<evidence type="ECO:0000256" key="3">
    <source>
        <dbReference type="ARBA" id="ARBA00022475"/>
    </source>
</evidence>
<dbReference type="Proteomes" id="UP000325797">
    <property type="component" value="Chromosome"/>
</dbReference>
<evidence type="ECO:0000256" key="7">
    <source>
        <dbReference type="ARBA" id="ARBA00023136"/>
    </source>
</evidence>
<keyword evidence="5" id="KW-0029">Amino-acid transport</keyword>
<reference evidence="10 11" key="1">
    <citation type="submission" date="2019-08" db="EMBL/GenBank/DDBJ databases">
        <title>Hyperibacter terrae gen. nov., sp. nov. and Hyperibacter viscosus sp. nov., two new members in the family Rhodospirillaceae isolated from the rhizosphere of Hypericum perforatum.</title>
        <authorList>
            <person name="Noviana Z."/>
        </authorList>
    </citation>
    <scope>NUCLEOTIDE SEQUENCE [LARGE SCALE GENOMIC DNA]</scope>
    <source>
        <strain evidence="10 11">R5959</strain>
    </source>
</reference>
<dbReference type="RefSeq" id="WP_151120508.1">
    <property type="nucleotide sequence ID" value="NZ_CP042582.1"/>
</dbReference>
<keyword evidence="11" id="KW-1185">Reference proteome</keyword>
<feature type="transmembrane region" description="Helical" evidence="9">
    <location>
        <begin position="95"/>
        <end position="121"/>
    </location>
</feature>
<keyword evidence="3" id="KW-1003">Cell membrane</keyword>
<name>A0A5J6N5U3_9PROT</name>
<feature type="transmembrane region" description="Helical" evidence="9">
    <location>
        <begin position="12"/>
        <end position="30"/>
    </location>
</feature>
<dbReference type="GO" id="GO:0006865">
    <property type="term" value="P:amino acid transport"/>
    <property type="evidence" value="ECO:0007669"/>
    <property type="project" value="UniProtKB-KW"/>
</dbReference>
<evidence type="ECO:0000256" key="8">
    <source>
        <dbReference type="ARBA" id="ARBA00037998"/>
    </source>
</evidence>
<dbReference type="GO" id="GO:0022857">
    <property type="term" value="F:transmembrane transporter activity"/>
    <property type="evidence" value="ECO:0007669"/>
    <property type="project" value="InterPro"/>
</dbReference>
<keyword evidence="4 9" id="KW-0812">Transmembrane</keyword>
<feature type="transmembrane region" description="Helical" evidence="9">
    <location>
        <begin position="141"/>
        <end position="158"/>
    </location>
</feature>
<proteinExistence type="inferred from homology"/>
<evidence type="ECO:0000256" key="9">
    <source>
        <dbReference type="SAM" id="Phobius"/>
    </source>
</evidence>
<dbReference type="EMBL" id="CP042582">
    <property type="protein sequence ID" value="QEX25231.1"/>
    <property type="molecule type" value="Genomic_DNA"/>
</dbReference>
<dbReference type="GO" id="GO:0005886">
    <property type="term" value="C:plasma membrane"/>
    <property type="evidence" value="ECO:0007669"/>
    <property type="project" value="UniProtKB-SubCell"/>
</dbReference>
<dbReference type="PANTHER" id="PTHR11795:SF452">
    <property type="entry name" value="ABC TRANSPORTER PERMEASE PROTEIN"/>
    <property type="match status" value="1"/>
</dbReference>
<evidence type="ECO:0000256" key="5">
    <source>
        <dbReference type="ARBA" id="ARBA00022970"/>
    </source>
</evidence>
<keyword evidence="6 9" id="KW-1133">Transmembrane helix</keyword>